<reference evidence="2 3" key="1">
    <citation type="journal article" date="2019" name="Appl. Microbiol. Biotechnol.">
        <title>Uncovering carbohydrate metabolism through a genotype-phenotype association study of 56 lactic acid bacteria genomes.</title>
        <authorList>
            <person name="Buron-Moles G."/>
            <person name="Chailyan A."/>
            <person name="Dolejs I."/>
            <person name="Forster J."/>
            <person name="Miks M.H."/>
        </authorList>
    </citation>
    <scope>NUCLEOTIDE SEQUENCE [LARGE SCALE GENOMIC DNA]</scope>
    <source>
        <strain evidence="2 3">ATCC 700006</strain>
    </source>
</reference>
<name>A0A4R5NA88_9LACO</name>
<evidence type="ECO:0000256" key="1">
    <source>
        <dbReference type="SAM" id="Phobius"/>
    </source>
</evidence>
<proteinExistence type="predicted"/>
<feature type="transmembrane region" description="Helical" evidence="1">
    <location>
        <begin position="84"/>
        <end position="105"/>
    </location>
</feature>
<evidence type="ECO:0000313" key="3">
    <source>
        <dbReference type="Proteomes" id="UP000295681"/>
    </source>
</evidence>
<dbReference type="EMBL" id="PUFI01000005">
    <property type="protein sequence ID" value="TDG69406.1"/>
    <property type="molecule type" value="Genomic_DNA"/>
</dbReference>
<gene>
    <name evidence="2" type="ORF">C5L23_000868</name>
</gene>
<organism evidence="2 3">
    <name type="scientific">Leuconostoc fallax</name>
    <dbReference type="NCBI Taxonomy" id="1251"/>
    <lineage>
        <taxon>Bacteria</taxon>
        <taxon>Bacillati</taxon>
        <taxon>Bacillota</taxon>
        <taxon>Bacilli</taxon>
        <taxon>Lactobacillales</taxon>
        <taxon>Lactobacillaceae</taxon>
        <taxon>Leuconostoc</taxon>
    </lineage>
</organism>
<keyword evidence="1" id="KW-0812">Transmembrane</keyword>
<dbReference type="AlphaFoldDB" id="A0A4R5NA88"/>
<accession>A0A4R5NA88</accession>
<keyword evidence="3" id="KW-1185">Reference proteome</keyword>
<keyword evidence="1" id="KW-1133">Transmembrane helix</keyword>
<dbReference type="Proteomes" id="UP000295681">
    <property type="component" value="Unassembled WGS sequence"/>
</dbReference>
<keyword evidence="1" id="KW-0472">Membrane</keyword>
<dbReference type="STRING" id="907931.GCA_000165675_00358"/>
<feature type="transmembrane region" description="Helical" evidence="1">
    <location>
        <begin position="45"/>
        <end position="64"/>
    </location>
</feature>
<sequence>MKKLSRILLFLSSGLVAVLCVLIVLMSLSDQHKFSTFTYSDMNAVFYICFFMETLLVSYASVLCDKQPNKLTMNVNKNPTLNNLIFMGVIGGVFLISRKLSMLNIHRN</sequence>
<protein>
    <submittedName>
        <fullName evidence="2">Uncharacterized protein</fullName>
    </submittedName>
</protein>
<evidence type="ECO:0000313" key="2">
    <source>
        <dbReference type="EMBL" id="TDG69406.1"/>
    </source>
</evidence>
<comment type="caution">
    <text evidence="2">The sequence shown here is derived from an EMBL/GenBank/DDBJ whole genome shotgun (WGS) entry which is preliminary data.</text>
</comment>